<accession>A0A1E1WHB3</accession>
<sequence>MDDAFKDPVQFSKGINLRELMNSGTEFHIDMDFKKPGASEISTDDDLFDVDDDDDDSDSEDVLKILEDKTDNLMLSSPEYHSFEELAKKMVDCEPSGNVKVLILEEGNKLISFN</sequence>
<protein>
    <submittedName>
        <fullName evidence="1">Uncharacterized protein</fullName>
    </submittedName>
</protein>
<evidence type="ECO:0000313" key="1">
    <source>
        <dbReference type="EMBL" id="JAT86358.1"/>
    </source>
</evidence>
<gene>
    <name evidence="1" type="ORF">g.17395</name>
</gene>
<organism evidence="1">
    <name type="scientific">Pectinophora gossypiella</name>
    <name type="common">Cotton pink bollworm</name>
    <name type="synonym">Depressaria gossypiella</name>
    <dbReference type="NCBI Taxonomy" id="13191"/>
    <lineage>
        <taxon>Eukaryota</taxon>
        <taxon>Metazoa</taxon>
        <taxon>Ecdysozoa</taxon>
        <taxon>Arthropoda</taxon>
        <taxon>Hexapoda</taxon>
        <taxon>Insecta</taxon>
        <taxon>Pterygota</taxon>
        <taxon>Neoptera</taxon>
        <taxon>Endopterygota</taxon>
        <taxon>Lepidoptera</taxon>
        <taxon>Glossata</taxon>
        <taxon>Ditrysia</taxon>
        <taxon>Gelechioidea</taxon>
        <taxon>Gelechiidae</taxon>
        <taxon>Apatetrinae</taxon>
        <taxon>Pectinophora</taxon>
    </lineage>
</organism>
<proteinExistence type="predicted"/>
<dbReference type="OrthoDB" id="8116123at2759"/>
<name>A0A1E1WHB3_PECGO</name>
<dbReference type="AlphaFoldDB" id="A0A1E1WHB3"/>
<reference evidence="1" key="1">
    <citation type="submission" date="2015-09" db="EMBL/GenBank/DDBJ databases">
        <title>De novo assembly of Pectinophora gossypiella (Pink Bollworm) gut transcriptome.</title>
        <authorList>
            <person name="Tassone E.E."/>
        </authorList>
    </citation>
    <scope>NUCLEOTIDE SEQUENCE</scope>
</reference>
<dbReference type="EMBL" id="GDQN01004696">
    <property type="protein sequence ID" value="JAT86358.1"/>
    <property type="molecule type" value="Transcribed_RNA"/>
</dbReference>